<name>V5GPI3_IXORI</name>
<dbReference type="EMBL" id="GANP01012153">
    <property type="protein sequence ID" value="JAB72315.1"/>
    <property type="molecule type" value="mRNA"/>
</dbReference>
<protein>
    <submittedName>
        <fullName evidence="2">Putative secreted peptide of 4.99 kDa</fullName>
    </submittedName>
</protein>
<proteinExistence type="evidence at transcript level"/>
<dbReference type="AlphaFoldDB" id="V5GPI3"/>
<accession>V5GPI3</accession>
<feature type="chain" id="PRO_5004733645" evidence="1">
    <location>
        <begin position="23"/>
        <end position="68"/>
    </location>
</feature>
<keyword evidence="1" id="KW-0732">Signal</keyword>
<feature type="signal peptide" evidence="1">
    <location>
        <begin position="1"/>
        <end position="22"/>
    </location>
</feature>
<evidence type="ECO:0000313" key="2">
    <source>
        <dbReference type="EMBL" id="JAB72315.1"/>
    </source>
</evidence>
<evidence type="ECO:0000256" key="1">
    <source>
        <dbReference type="SAM" id="SignalP"/>
    </source>
</evidence>
<sequence>MRVLAILIISLLFLECFYFVNSQRFRPGGRPHKKDKYCRRPCEKPYQCGPPCPKCPETNPWNPPKCTK</sequence>
<organism evidence="2">
    <name type="scientific">Ixodes ricinus</name>
    <name type="common">Common tick</name>
    <name type="synonym">Acarus ricinus</name>
    <dbReference type="NCBI Taxonomy" id="34613"/>
    <lineage>
        <taxon>Eukaryota</taxon>
        <taxon>Metazoa</taxon>
        <taxon>Ecdysozoa</taxon>
        <taxon>Arthropoda</taxon>
        <taxon>Chelicerata</taxon>
        <taxon>Arachnida</taxon>
        <taxon>Acari</taxon>
        <taxon>Parasitiformes</taxon>
        <taxon>Ixodida</taxon>
        <taxon>Ixodoidea</taxon>
        <taxon>Ixodidae</taxon>
        <taxon>Ixodinae</taxon>
        <taxon>Ixodes</taxon>
    </lineage>
</organism>
<reference evidence="2" key="1">
    <citation type="journal article" date="2015" name="Sci. Rep.">
        <title>Tissue- and time-dependent transcription in Ixodes ricinus salivary glands and midguts when blood feeding on the vertebrate host.</title>
        <authorList>
            <person name="Kotsyfakis M."/>
            <person name="Schwarz A."/>
            <person name="Erhart J."/>
            <person name="Ribeiro J.M."/>
        </authorList>
    </citation>
    <scope>NUCLEOTIDE SEQUENCE</scope>
    <source>
        <tissue evidence="2">Salivary gland and midgut</tissue>
    </source>
</reference>